<evidence type="ECO:0000256" key="1">
    <source>
        <dbReference type="SAM" id="Phobius"/>
    </source>
</evidence>
<dbReference type="SUPFAM" id="SSF81324">
    <property type="entry name" value="Voltage-gated potassium channels"/>
    <property type="match status" value="1"/>
</dbReference>
<dbReference type="Gene3D" id="1.10.287.70">
    <property type="match status" value="1"/>
</dbReference>
<keyword evidence="1" id="KW-0812">Transmembrane</keyword>
<keyword evidence="3" id="KW-1185">Reference proteome</keyword>
<protein>
    <submittedName>
        <fullName evidence="2">Uncharacterized protein</fullName>
    </submittedName>
</protein>
<evidence type="ECO:0000313" key="3">
    <source>
        <dbReference type="Proteomes" id="UP000475862"/>
    </source>
</evidence>
<dbReference type="Proteomes" id="UP000475862">
    <property type="component" value="Unassembled WGS sequence"/>
</dbReference>
<sequence length="200" mass="22902">MERKRSGRRYYNKRKKTWTQQCKDYLRQFIAFLFSNIGIICLVVGYTIAGAFIFIVIEGAPGNAIAVIDRVGANRSGTADRIWDMVCCNAYCEDEWKQEVQVHLRSFQSHVIEAVRNFSYEGPNKQMTRWSFSGSFLYSLSVITTIEKVYIPQFPKNLEELKIRIKNAVNAVTPDMISNLFTMAPVYIYAQSIAITGPNV</sequence>
<gene>
    <name evidence="2" type="ORF">AGLY_006620</name>
</gene>
<name>A0A6G0TRL2_APHGL</name>
<feature type="transmembrane region" description="Helical" evidence="1">
    <location>
        <begin position="29"/>
        <end position="57"/>
    </location>
</feature>
<evidence type="ECO:0000313" key="2">
    <source>
        <dbReference type="EMBL" id="KAE9537597.1"/>
    </source>
</evidence>
<keyword evidence="1" id="KW-1133">Transmembrane helix</keyword>
<organism evidence="2 3">
    <name type="scientific">Aphis glycines</name>
    <name type="common">Soybean aphid</name>
    <dbReference type="NCBI Taxonomy" id="307491"/>
    <lineage>
        <taxon>Eukaryota</taxon>
        <taxon>Metazoa</taxon>
        <taxon>Ecdysozoa</taxon>
        <taxon>Arthropoda</taxon>
        <taxon>Hexapoda</taxon>
        <taxon>Insecta</taxon>
        <taxon>Pterygota</taxon>
        <taxon>Neoptera</taxon>
        <taxon>Paraneoptera</taxon>
        <taxon>Hemiptera</taxon>
        <taxon>Sternorrhyncha</taxon>
        <taxon>Aphidomorpha</taxon>
        <taxon>Aphidoidea</taxon>
        <taxon>Aphididae</taxon>
        <taxon>Aphidini</taxon>
        <taxon>Aphis</taxon>
        <taxon>Aphis</taxon>
    </lineage>
</organism>
<dbReference type="EMBL" id="VYZN01000018">
    <property type="protein sequence ID" value="KAE9537597.1"/>
    <property type="molecule type" value="Genomic_DNA"/>
</dbReference>
<reference evidence="2 3" key="1">
    <citation type="submission" date="2019-08" db="EMBL/GenBank/DDBJ databases">
        <title>The genome of the soybean aphid Biotype 1, its phylome, world population structure and adaptation to the North American continent.</title>
        <authorList>
            <person name="Giordano R."/>
            <person name="Donthu R.K."/>
            <person name="Hernandez A.G."/>
            <person name="Wright C.L."/>
            <person name="Zimin A.V."/>
        </authorList>
    </citation>
    <scope>NUCLEOTIDE SEQUENCE [LARGE SCALE GENOMIC DNA]</scope>
    <source>
        <tissue evidence="2">Whole aphids</tissue>
    </source>
</reference>
<accession>A0A6G0TRL2</accession>
<keyword evidence="1" id="KW-0472">Membrane</keyword>
<comment type="caution">
    <text evidence="2">The sequence shown here is derived from an EMBL/GenBank/DDBJ whole genome shotgun (WGS) entry which is preliminary data.</text>
</comment>
<dbReference type="AlphaFoldDB" id="A0A6G0TRL2"/>
<proteinExistence type="predicted"/>
<dbReference type="OrthoDB" id="297496at2759"/>